<dbReference type="OrthoDB" id="10337110at2759"/>
<evidence type="ECO:0000256" key="1">
    <source>
        <dbReference type="SAM" id="MobiDB-lite"/>
    </source>
</evidence>
<dbReference type="AlphaFoldDB" id="C7ZBL3"/>
<dbReference type="VEuPathDB" id="FungiDB:NECHADRAFT_88467"/>
<dbReference type="GeneID" id="9670628"/>
<proteinExistence type="predicted"/>
<dbReference type="Proteomes" id="UP000005206">
    <property type="component" value="Chromosome 14"/>
</dbReference>
<organism evidence="2 3">
    <name type="scientific">Fusarium vanettenii (strain ATCC MYA-4622 / CBS 123669 / FGSC 9596 / NRRL 45880 / 77-13-4)</name>
    <name type="common">Fusarium solani subsp. pisi</name>
    <dbReference type="NCBI Taxonomy" id="660122"/>
    <lineage>
        <taxon>Eukaryota</taxon>
        <taxon>Fungi</taxon>
        <taxon>Dikarya</taxon>
        <taxon>Ascomycota</taxon>
        <taxon>Pezizomycotina</taxon>
        <taxon>Sordariomycetes</taxon>
        <taxon>Hypocreomycetidae</taxon>
        <taxon>Hypocreales</taxon>
        <taxon>Nectriaceae</taxon>
        <taxon>Fusarium</taxon>
        <taxon>Fusarium solani species complex</taxon>
        <taxon>Fusarium vanettenii</taxon>
    </lineage>
</organism>
<dbReference type="KEGG" id="nhe:NECHADRAFT_88467"/>
<keyword evidence="3" id="KW-1185">Reference proteome</keyword>
<feature type="compositionally biased region" description="Basic residues" evidence="1">
    <location>
        <begin position="1"/>
        <end position="11"/>
    </location>
</feature>
<evidence type="ECO:0000313" key="3">
    <source>
        <dbReference type="Proteomes" id="UP000005206"/>
    </source>
</evidence>
<dbReference type="RefSeq" id="XP_003044257.1">
    <property type="nucleotide sequence ID" value="XM_003044211.1"/>
</dbReference>
<dbReference type="HOGENOM" id="CLU_1378468_0_0_1"/>
<gene>
    <name evidence="2" type="ORF">NECHADRAFT_88467</name>
</gene>
<sequence length="198" mass="22439">MGSSRAKHSPRHREPLQLPRHPGAKRFYRRRRNLRMFQRGLQQDECVCHGSARREWEASDYGPIDQHGPLPASTREDDDALPFSRYEGPRCDNDAYDQDGYDDASGQGLASPSCADLELRIHRVEETSAILREQLASVNSKLSIIDSRLEMVPKLFSQEIERLLTGQNIWPLQGSQSQIVPLETGSDRTVDSAELIIN</sequence>
<evidence type="ECO:0000313" key="2">
    <source>
        <dbReference type="EMBL" id="EEU38544.1"/>
    </source>
</evidence>
<feature type="region of interest" description="Disordered" evidence="1">
    <location>
        <begin position="1"/>
        <end position="25"/>
    </location>
</feature>
<dbReference type="EMBL" id="GG698915">
    <property type="protein sequence ID" value="EEU38544.1"/>
    <property type="molecule type" value="Genomic_DNA"/>
</dbReference>
<protein>
    <submittedName>
        <fullName evidence="2">Uncharacterized protein</fullName>
    </submittedName>
</protein>
<dbReference type="InParanoid" id="C7ZBL3"/>
<name>C7ZBL3_FUSV7</name>
<feature type="region of interest" description="Disordered" evidence="1">
    <location>
        <begin position="59"/>
        <end position="109"/>
    </location>
</feature>
<accession>C7ZBL3</accession>
<reference evidence="2 3" key="1">
    <citation type="journal article" date="2009" name="PLoS Genet.">
        <title>The genome of Nectria haematococca: contribution of supernumerary chromosomes to gene expansion.</title>
        <authorList>
            <person name="Coleman J.J."/>
            <person name="Rounsley S.D."/>
            <person name="Rodriguez-Carres M."/>
            <person name="Kuo A."/>
            <person name="Wasmann C.C."/>
            <person name="Grimwood J."/>
            <person name="Schmutz J."/>
            <person name="Taga M."/>
            <person name="White G.J."/>
            <person name="Zhou S."/>
            <person name="Schwartz D.C."/>
            <person name="Freitag M."/>
            <person name="Ma L.J."/>
            <person name="Danchin E.G."/>
            <person name="Henrissat B."/>
            <person name="Coutinho P.M."/>
            <person name="Nelson D.R."/>
            <person name="Straney D."/>
            <person name="Napoli C.A."/>
            <person name="Barker B.M."/>
            <person name="Gribskov M."/>
            <person name="Rep M."/>
            <person name="Kroken S."/>
            <person name="Molnar I."/>
            <person name="Rensing C."/>
            <person name="Kennell J.C."/>
            <person name="Zamora J."/>
            <person name="Farman M.L."/>
            <person name="Selker E.U."/>
            <person name="Salamov A."/>
            <person name="Shapiro H."/>
            <person name="Pangilinan J."/>
            <person name="Lindquist E."/>
            <person name="Lamers C."/>
            <person name="Grigoriev I.V."/>
            <person name="Geiser D.M."/>
            <person name="Covert S.F."/>
            <person name="Temporini E."/>
            <person name="Vanetten H.D."/>
        </authorList>
    </citation>
    <scope>NUCLEOTIDE SEQUENCE [LARGE SCALE GENOMIC DNA]</scope>
    <source>
        <strain evidence="3">ATCC MYA-4622 / CBS 123669 / FGSC 9596 / NRRL 45880 / 77-13-4</strain>
    </source>
</reference>